<dbReference type="Gene3D" id="1.10.268.10">
    <property type="entry name" value="Topoisomerase, domain 3"/>
    <property type="match status" value="1"/>
</dbReference>
<protein>
    <recommendedName>
        <fullName evidence="9">DNA gyrase subunit A</fullName>
        <ecNumber evidence="9">5.6.2.2</ecNumber>
    </recommendedName>
</protein>
<dbReference type="GO" id="GO:0034335">
    <property type="term" value="F:DNA negative supercoiling activity"/>
    <property type="evidence" value="ECO:0007669"/>
    <property type="project" value="UniProtKB-ARBA"/>
</dbReference>
<organism evidence="12 13">
    <name type="scientific">Candidatus Ryanbacteria bacterium RIFCSPHIGHO2_01_45_13</name>
    <dbReference type="NCBI Taxonomy" id="1802112"/>
    <lineage>
        <taxon>Bacteria</taxon>
        <taxon>Candidatus Ryaniibacteriota</taxon>
    </lineage>
</organism>
<dbReference type="SMART" id="SM00434">
    <property type="entry name" value="TOP4c"/>
    <property type="match status" value="1"/>
</dbReference>
<evidence type="ECO:0000313" key="13">
    <source>
        <dbReference type="Proteomes" id="UP000176700"/>
    </source>
</evidence>
<evidence type="ECO:0000256" key="10">
    <source>
        <dbReference type="PROSITE-ProRule" id="PRU01384"/>
    </source>
</evidence>
<evidence type="ECO:0000259" key="11">
    <source>
        <dbReference type="PROSITE" id="PS52040"/>
    </source>
</evidence>
<dbReference type="FunFam" id="3.90.199.10:FF:000001">
    <property type="entry name" value="DNA gyrase subunit A"/>
    <property type="match status" value="1"/>
</dbReference>
<dbReference type="InterPro" id="IPR013757">
    <property type="entry name" value="Topo_IIA_A_a_sf"/>
</dbReference>
<keyword evidence="9" id="KW-0963">Cytoplasm</keyword>
<keyword evidence="5 9" id="KW-0799">Topoisomerase</keyword>
<dbReference type="Pfam" id="PF03989">
    <property type="entry name" value="DNA_gyraseA_C"/>
    <property type="match status" value="6"/>
</dbReference>
<dbReference type="HAMAP" id="MF_01897">
    <property type="entry name" value="GyrA"/>
    <property type="match status" value="1"/>
</dbReference>
<dbReference type="NCBIfam" id="TIGR01063">
    <property type="entry name" value="gyrA"/>
    <property type="match status" value="1"/>
</dbReference>
<sequence>MQKENSNIKSTNIVSEMQESYLDYAMSVIVSRALPDIRDGLKPVHRRILYAMKEMGLTHNAKLRKSATVVGEVMGKYHPHGNDPIYETLVRMAQDFSFRYPLVIGQGNFGSIDGDSPAAMRYTEAKMSAISEMLINDIEKNTVDFVPNYDGTRKEPTLLPAAFPHLLVNGSLGIAVGMATTIPPHNLTEVINGTIHLIENPKATSQDLTQYIQGPDFPTGGIIYNTKDISEAYKTGRGGVVTRGEADIIEKKGGYQIVITSLPYQVNKAELVNKMATLVQEKKLDGIRDIRDESDRQGLRIAIDLKTDSYPQKTLNYLYKHTDLEKTIHFNVLALVDGIQPKTLSLKDILEEFIKARINVVERRTRFDLDVAKKRVHILEGLSKALTYIEQIIQLIKSSKDREDAHTNLKKRYAFTDEQATAILDMRLQTLAGLERKKIETELKEKRALVKELEALLKSPQKIRTLIKKELAELREKFGDERKTKIINTAAKTISLEDTIPEEEHIMILTTSGYLKRVRPQAYRTQKRGGKGVIGANDTEDMILEFVSASTHDDLLFFSTKGKVYQTKMYEIPESSRTAKGKSAVNFLALSAGEAITSVLVLPKKHKGAGAALVMATKKGIIKKVRSELFSDVRRSGIIAVSLKKNDSLRWARLVELKDTIMLFTKNGLAIRFPEPGLRFMSRTAKGVKGIQLKGEDIVVDCEIVPSDKQECAVFVISENGFGKKTPVKEFKIQHRGGTGVKAINITQKTGKLVNASIVTGDEEFIAMSEKGKTIRSVIKEIPRLTRTTQGVRVMKLETGDHIASMTLL</sequence>
<dbReference type="FunFam" id="1.10.268.10:FF:000001">
    <property type="entry name" value="DNA gyrase subunit A"/>
    <property type="match status" value="1"/>
</dbReference>
<dbReference type="GO" id="GO:0005737">
    <property type="term" value="C:cytoplasm"/>
    <property type="evidence" value="ECO:0007669"/>
    <property type="project" value="UniProtKB-SubCell"/>
</dbReference>
<comment type="subunit">
    <text evidence="8">Heterotetramer composed of ParC and ParE.</text>
</comment>
<comment type="miscellaneous">
    <text evidence="9">Few gyrases are as efficient as E.coli at forming negative supercoils. Not all organisms have 2 type II topoisomerases; in organisms with a single type II topoisomerase this enzyme also has to decatenate newly replicated chromosomes.</text>
</comment>
<dbReference type="InterPro" id="IPR013758">
    <property type="entry name" value="Topo_IIA_A/C_ab"/>
</dbReference>
<feature type="short sequence motif" description="GyrA-box" evidence="9">
    <location>
        <begin position="526"/>
        <end position="532"/>
    </location>
</feature>
<dbReference type="Gene3D" id="3.90.199.10">
    <property type="entry name" value="Topoisomerase II, domain 5"/>
    <property type="match status" value="1"/>
</dbReference>
<dbReference type="InterPro" id="IPR013760">
    <property type="entry name" value="Topo_IIA-like_dom_sf"/>
</dbReference>
<feature type="active site" description="O-(5'-phospho-DNA)-tyrosine intermediate" evidence="9 10">
    <location>
        <position position="122"/>
    </location>
</feature>
<dbReference type="GO" id="GO:0006265">
    <property type="term" value="P:DNA topological change"/>
    <property type="evidence" value="ECO:0007669"/>
    <property type="project" value="UniProtKB-UniRule"/>
</dbReference>
<dbReference type="InterPro" id="IPR005743">
    <property type="entry name" value="GyrA"/>
</dbReference>
<dbReference type="PROSITE" id="PS52040">
    <property type="entry name" value="TOPO_IIA"/>
    <property type="match status" value="1"/>
</dbReference>
<comment type="catalytic activity">
    <reaction evidence="1 9 10">
        <text>ATP-dependent breakage, passage and rejoining of double-stranded DNA.</text>
        <dbReference type="EC" id="5.6.2.2"/>
    </reaction>
</comment>
<comment type="function">
    <text evidence="9">A type II topoisomerase that negatively supercoils closed circular double-stranded (ds) DNA in an ATP-dependent manner to modulate DNA topology and maintain chromosomes in an underwound state. Negative supercoiling favors strand separation, and DNA replication, transcription, recombination and repair, all of which involve strand separation. Also able to catalyze the interconversion of other topological isomers of dsDNA rings, including catenanes and knotted rings. Type II topoisomerases break and join 2 DNA strands simultaneously in an ATP-dependent manner.</text>
</comment>
<dbReference type="CDD" id="cd00187">
    <property type="entry name" value="TOP4c"/>
    <property type="match status" value="1"/>
</dbReference>
<keyword evidence="6 9" id="KW-0238">DNA-binding</keyword>
<comment type="similarity">
    <text evidence="2 9">Belongs to the type II topoisomerase GyrA/ParC subunit family.</text>
</comment>
<dbReference type="GO" id="GO:0003677">
    <property type="term" value="F:DNA binding"/>
    <property type="evidence" value="ECO:0007669"/>
    <property type="project" value="UniProtKB-UniRule"/>
</dbReference>
<evidence type="ECO:0000256" key="5">
    <source>
        <dbReference type="ARBA" id="ARBA00023029"/>
    </source>
</evidence>
<dbReference type="GO" id="GO:0006261">
    <property type="term" value="P:DNA-templated DNA replication"/>
    <property type="evidence" value="ECO:0007669"/>
    <property type="project" value="UniProtKB-UniRule"/>
</dbReference>
<dbReference type="InterPro" id="IPR050220">
    <property type="entry name" value="Type_II_DNA_Topoisomerases"/>
</dbReference>
<evidence type="ECO:0000256" key="6">
    <source>
        <dbReference type="ARBA" id="ARBA00023125"/>
    </source>
</evidence>
<dbReference type="EMBL" id="MHNI01000018">
    <property type="protein sequence ID" value="OGZ42480.1"/>
    <property type="molecule type" value="Genomic_DNA"/>
</dbReference>
<feature type="domain" description="Topo IIA-type catalytic" evidence="11">
    <location>
        <begin position="34"/>
        <end position="499"/>
    </location>
</feature>
<keyword evidence="4 9" id="KW-0067">ATP-binding</keyword>
<dbReference type="Gene3D" id="2.120.10.90">
    <property type="entry name" value="DNA gyrase/topoisomerase IV, subunit A, C-terminal"/>
    <property type="match status" value="1"/>
</dbReference>
<evidence type="ECO:0000256" key="3">
    <source>
        <dbReference type="ARBA" id="ARBA00022741"/>
    </source>
</evidence>
<evidence type="ECO:0000256" key="2">
    <source>
        <dbReference type="ARBA" id="ARBA00008263"/>
    </source>
</evidence>
<keyword evidence="3 9" id="KW-0547">Nucleotide-binding</keyword>
<comment type="subunit">
    <text evidence="9">Heterotetramer, composed of two GyrA and two GyrB chains. In the heterotetramer, GyrA contains the active site tyrosine that forms a transient covalent intermediate with DNA, while GyrB binds cofactors and catalyzes ATP hydrolysis.</text>
</comment>
<dbReference type="FunFam" id="3.30.1360.40:FF:000002">
    <property type="entry name" value="DNA gyrase subunit A"/>
    <property type="match status" value="1"/>
</dbReference>
<dbReference type="EC" id="5.6.2.2" evidence="9"/>
<dbReference type="FunFam" id="2.120.10.90:FF:000005">
    <property type="entry name" value="DNA topoisomerase 4 subunit A"/>
    <property type="match status" value="1"/>
</dbReference>
<dbReference type="PANTHER" id="PTHR43493">
    <property type="entry name" value="DNA GYRASE/TOPOISOMERASE SUBUNIT A"/>
    <property type="match status" value="1"/>
</dbReference>
<evidence type="ECO:0000256" key="1">
    <source>
        <dbReference type="ARBA" id="ARBA00000185"/>
    </source>
</evidence>
<reference evidence="12 13" key="1">
    <citation type="journal article" date="2016" name="Nat. Commun.">
        <title>Thousands of microbial genomes shed light on interconnected biogeochemical processes in an aquifer system.</title>
        <authorList>
            <person name="Anantharaman K."/>
            <person name="Brown C.T."/>
            <person name="Hug L.A."/>
            <person name="Sharon I."/>
            <person name="Castelle C.J."/>
            <person name="Probst A.J."/>
            <person name="Thomas B.C."/>
            <person name="Singh A."/>
            <person name="Wilkins M.J."/>
            <person name="Karaoz U."/>
            <person name="Brodie E.L."/>
            <person name="Williams K.H."/>
            <person name="Hubbard S.S."/>
            <person name="Banfield J.F."/>
        </authorList>
    </citation>
    <scope>NUCLEOTIDE SEQUENCE [LARGE SCALE GENOMIC DNA]</scope>
</reference>
<dbReference type="AlphaFoldDB" id="A0A1G2FXY7"/>
<dbReference type="GO" id="GO:0005694">
    <property type="term" value="C:chromosome"/>
    <property type="evidence" value="ECO:0007669"/>
    <property type="project" value="InterPro"/>
</dbReference>
<dbReference type="GO" id="GO:0009330">
    <property type="term" value="C:DNA topoisomerase type II (double strand cut, ATP-hydrolyzing) complex"/>
    <property type="evidence" value="ECO:0007669"/>
    <property type="project" value="TreeGrafter"/>
</dbReference>
<comment type="caution">
    <text evidence="12">The sequence shown here is derived from an EMBL/GenBank/DDBJ whole genome shotgun (WGS) entry which is preliminary data.</text>
</comment>
<gene>
    <name evidence="9" type="primary">gyrA</name>
    <name evidence="12" type="ORF">A2W41_03815</name>
</gene>
<dbReference type="NCBIfam" id="NF004044">
    <property type="entry name" value="PRK05561.1"/>
    <property type="match status" value="1"/>
</dbReference>
<evidence type="ECO:0000256" key="7">
    <source>
        <dbReference type="ARBA" id="ARBA00023235"/>
    </source>
</evidence>
<dbReference type="InterPro" id="IPR006691">
    <property type="entry name" value="GyrA/parC_rep"/>
</dbReference>
<accession>A0A1G2FXY7</accession>
<dbReference type="InterPro" id="IPR035516">
    <property type="entry name" value="Gyrase/topoIV_suA_C"/>
</dbReference>
<dbReference type="SUPFAM" id="SSF101904">
    <property type="entry name" value="GyrA/ParC C-terminal domain-like"/>
    <property type="match status" value="1"/>
</dbReference>
<proteinExistence type="inferred from homology"/>
<evidence type="ECO:0000256" key="4">
    <source>
        <dbReference type="ARBA" id="ARBA00022840"/>
    </source>
</evidence>
<keyword evidence="7 9" id="KW-0413">Isomerase</keyword>
<dbReference type="NCBIfam" id="NF004043">
    <property type="entry name" value="PRK05560.1"/>
    <property type="match status" value="1"/>
</dbReference>
<evidence type="ECO:0000313" key="12">
    <source>
        <dbReference type="EMBL" id="OGZ42480.1"/>
    </source>
</evidence>
<evidence type="ECO:0000256" key="9">
    <source>
        <dbReference type="HAMAP-Rule" id="MF_01897"/>
    </source>
</evidence>
<comment type="subcellular location">
    <subcellularLocation>
        <location evidence="9">Cytoplasm</location>
    </subcellularLocation>
</comment>
<dbReference type="Proteomes" id="UP000176700">
    <property type="component" value="Unassembled WGS sequence"/>
</dbReference>
<name>A0A1G2FXY7_9BACT</name>
<dbReference type="SUPFAM" id="SSF56719">
    <property type="entry name" value="Type II DNA topoisomerase"/>
    <property type="match status" value="1"/>
</dbReference>
<dbReference type="PANTHER" id="PTHR43493:SF5">
    <property type="entry name" value="DNA GYRASE SUBUNIT A, CHLOROPLASTIC_MITOCHONDRIAL"/>
    <property type="match status" value="1"/>
</dbReference>
<dbReference type="GO" id="GO:0005524">
    <property type="term" value="F:ATP binding"/>
    <property type="evidence" value="ECO:0007669"/>
    <property type="project" value="UniProtKB-UniRule"/>
</dbReference>
<dbReference type="Pfam" id="PF00521">
    <property type="entry name" value="DNA_topoisoIV"/>
    <property type="match status" value="1"/>
</dbReference>
<evidence type="ECO:0000256" key="8">
    <source>
        <dbReference type="ARBA" id="ARBA00063644"/>
    </source>
</evidence>
<dbReference type="Gene3D" id="3.30.1360.40">
    <property type="match status" value="1"/>
</dbReference>
<dbReference type="InterPro" id="IPR002205">
    <property type="entry name" value="Topo_IIA_dom_A"/>
</dbReference>